<proteinExistence type="predicted"/>
<evidence type="ECO:0000313" key="2">
    <source>
        <dbReference type="Proteomes" id="UP000236305"/>
    </source>
</evidence>
<reference evidence="1 2" key="1">
    <citation type="submission" date="2017-12" db="EMBL/GenBank/DDBJ databases">
        <title>Comparative genomics yields insights into virulence evolution of Verticillium dahliae.</title>
        <authorList>
            <person name="Fan R."/>
            <person name="Armitage A.D."/>
            <person name="Cascant-Lopez E."/>
            <person name="Sobczyk M."/>
            <person name="Cockerton H.M."/>
            <person name="Harrison R.J."/>
        </authorList>
    </citation>
    <scope>NUCLEOTIDE SEQUENCE [LARGE SCALE GENOMIC DNA]</scope>
    <source>
        <strain evidence="1 2">12008</strain>
    </source>
</reference>
<dbReference type="EMBL" id="MPSH01000066">
    <property type="protein sequence ID" value="PNH26439.1"/>
    <property type="molecule type" value="Genomic_DNA"/>
</dbReference>
<organism evidence="1 2">
    <name type="scientific">Verticillium dahliae</name>
    <name type="common">Verticillium wilt</name>
    <dbReference type="NCBI Taxonomy" id="27337"/>
    <lineage>
        <taxon>Eukaryota</taxon>
        <taxon>Fungi</taxon>
        <taxon>Dikarya</taxon>
        <taxon>Ascomycota</taxon>
        <taxon>Pezizomycotina</taxon>
        <taxon>Sordariomycetes</taxon>
        <taxon>Hypocreomycetidae</taxon>
        <taxon>Glomerellales</taxon>
        <taxon>Plectosphaerellaceae</taxon>
        <taxon>Verticillium</taxon>
    </lineage>
</organism>
<dbReference type="AlphaFoldDB" id="A0AA44W7S7"/>
<gene>
    <name evidence="1" type="ORF">BJF96_g10252</name>
</gene>
<name>A0AA44W7S7_VERDA</name>
<accession>A0AA44W7S7</accession>
<comment type="caution">
    <text evidence="1">The sequence shown here is derived from an EMBL/GenBank/DDBJ whole genome shotgun (WGS) entry which is preliminary data.</text>
</comment>
<sequence>MTVEYTSSLDRVVLFLGNFKFADSALSGNSLLSLSENSRYDFEPPRDEAGTSTSWLGGQEKARHQLDLVLPENDHQSPWMIMEYIPRILDPGGH</sequence>
<evidence type="ECO:0000313" key="1">
    <source>
        <dbReference type="EMBL" id="PNH26439.1"/>
    </source>
</evidence>
<protein>
    <submittedName>
        <fullName evidence="1">Uncharacterized protein</fullName>
    </submittedName>
</protein>
<dbReference type="Proteomes" id="UP000236305">
    <property type="component" value="Unassembled WGS sequence"/>
</dbReference>